<dbReference type="Proteomes" id="UP000009223">
    <property type="component" value="Chromosome"/>
</dbReference>
<dbReference type="STRING" id="545694.TREPR_1937"/>
<keyword evidence="1" id="KW-0812">Transmembrane</keyword>
<dbReference type="PANTHER" id="PTHR37804:SF1">
    <property type="entry name" value="CDAA REGULATORY PROTEIN CDAR"/>
    <property type="match status" value="1"/>
</dbReference>
<dbReference type="EMBL" id="CP001843">
    <property type="protein sequence ID" value="AEF85966.1"/>
    <property type="molecule type" value="Genomic_DNA"/>
</dbReference>
<reference evidence="2 3" key="2">
    <citation type="journal article" date="2011" name="ISME J.">
        <title>RNA-seq reveals cooperative metabolic interactions between two termite-gut spirochete species in co-culture.</title>
        <authorList>
            <person name="Rosenthal A.Z."/>
            <person name="Matson E.G."/>
            <person name="Eldar A."/>
            <person name="Leadbetter J.R."/>
        </authorList>
    </citation>
    <scope>NUCLEOTIDE SEQUENCE [LARGE SCALE GENOMIC DNA]</scope>
    <source>
        <strain evidence="3">ATCC BAA-887 / DSM 12427 / ZAS-2</strain>
    </source>
</reference>
<keyword evidence="1" id="KW-0472">Membrane</keyword>
<dbReference type="RefSeq" id="WP_015708216.1">
    <property type="nucleotide sequence ID" value="NC_015578.1"/>
</dbReference>
<dbReference type="HOGENOM" id="CLU_053150_0_0_12"/>
<protein>
    <recommendedName>
        <fullName evidence="4">YbbR family protein</fullName>
    </recommendedName>
</protein>
<dbReference type="PANTHER" id="PTHR37804">
    <property type="entry name" value="CDAA REGULATORY PROTEIN CDAR"/>
    <property type="match status" value="1"/>
</dbReference>
<name>F5YKJ7_TREPZ</name>
<dbReference type="Gene3D" id="2.170.120.40">
    <property type="entry name" value="YbbR-like domain"/>
    <property type="match status" value="1"/>
</dbReference>
<evidence type="ECO:0000313" key="2">
    <source>
        <dbReference type="EMBL" id="AEF85966.1"/>
    </source>
</evidence>
<keyword evidence="3" id="KW-1185">Reference proteome</keyword>
<evidence type="ECO:0008006" key="4">
    <source>
        <dbReference type="Google" id="ProtNLM"/>
    </source>
</evidence>
<proteinExistence type="predicted"/>
<evidence type="ECO:0000313" key="3">
    <source>
        <dbReference type="Proteomes" id="UP000009223"/>
    </source>
</evidence>
<evidence type="ECO:0000256" key="1">
    <source>
        <dbReference type="SAM" id="Phobius"/>
    </source>
</evidence>
<keyword evidence="1" id="KW-1133">Transmembrane helix</keyword>
<dbReference type="InterPro" id="IPR012505">
    <property type="entry name" value="YbbR"/>
</dbReference>
<accession>F5YKJ7</accession>
<sequence>MNGRKLLASIAENWPAKVLSIALAIVVFIFHRMSLMEERFFSVPLNVETVSRLIPASPYPRMIRVTLRGDANTIYPILEEDIQAYIDLTKYTDPGTYRAPVQIHKEGTALRAVTLEISVDPLEVMLTLDERLSKTVPVRPNFRGNLDQGYEMGTYSLDPGQVVIEGPKGLLGAISEIPTDFIELTGRINEFSATLRLLNQNPLLMIRGNGFIDFHGDVREQLRVQNFEDLPILINSLDEGFSGELEISLGSIRIEGVENRFGRINREEISLYVDCSSVHETGDYTLPVLVDIPATFTLIRQDPENVMLSIKRKQLQDSEDGT</sequence>
<dbReference type="KEGG" id="tpi:TREPR_1937"/>
<reference evidence="3" key="1">
    <citation type="submission" date="2009-12" db="EMBL/GenBank/DDBJ databases">
        <title>Complete sequence of Treponema primitia strain ZAS-2.</title>
        <authorList>
            <person name="Tetu S.G."/>
            <person name="Matson E."/>
            <person name="Ren Q."/>
            <person name="Seshadri R."/>
            <person name="Elbourne L."/>
            <person name="Hassan K.A."/>
            <person name="Durkin A."/>
            <person name="Radune D."/>
            <person name="Mohamoud Y."/>
            <person name="Shay R."/>
            <person name="Jin S."/>
            <person name="Zhang X."/>
            <person name="Lucey K."/>
            <person name="Ballor N.R."/>
            <person name="Ottesen E."/>
            <person name="Rosenthal R."/>
            <person name="Allen A."/>
            <person name="Leadbetter J.R."/>
            <person name="Paulsen I.T."/>
        </authorList>
    </citation>
    <scope>NUCLEOTIDE SEQUENCE [LARGE SCALE GENOMIC DNA]</scope>
    <source>
        <strain evidence="3">ATCC BAA-887 / DSM 12427 / ZAS-2</strain>
    </source>
</reference>
<dbReference type="Gene3D" id="2.170.120.30">
    <property type="match status" value="2"/>
</dbReference>
<dbReference type="eggNOG" id="COG4856">
    <property type="taxonomic scope" value="Bacteria"/>
</dbReference>
<dbReference type="Pfam" id="PF07949">
    <property type="entry name" value="YbbR"/>
    <property type="match status" value="1"/>
</dbReference>
<feature type="transmembrane region" description="Helical" evidence="1">
    <location>
        <begin position="14"/>
        <end position="31"/>
    </location>
</feature>
<gene>
    <name evidence="2" type="ordered locus">TREPR_1937</name>
</gene>
<dbReference type="InterPro" id="IPR053154">
    <property type="entry name" value="c-di-AMP_regulator"/>
</dbReference>
<organism evidence="2 3">
    <name type="scientific">Treponema primitia (strain ATCC BAA-887 / DSM 12427 / ZAS-2)</name>
    <dbReference type="NCBI Taxonomy" id="545694"/>
    <lineage>
        <taxon>Bacteria</taxon>
        <taxon>Pseudomonadati</taxon>
        <taxon>Spirochaetota</taxon>
        <taxon>Spirochaetia</taxon>
        <taxon>Spirochaetales</taxon>
        <taxon>Treponemataceae</taxon>
        <taxon>Treponema</taxon>
    </lineage>
</organism>
<dbReference type="AlphaFoldDB" id="F5YKJ7"/>